<dbReference type="EC" id="3.5.1.4" evidence="3"/>
<evidence type="ECO:0000313" key="3">
    <source>
        <dbReference type="EMBL" id="MBC3475826.1"/>
    </source>
</evidence>
<feature type="domain" description="Amidase" evidence="2">
    <location>
        <begin position="14"/>
        <end position="433"/>
    </location>
</feature>
<dbReference type="Gene3D" id="3.90.1300.10">
    <property type="entry name" value="Amidase signature (AS) domain"/>
    <property type="match status" value="1"/>
</dbReference>
<proteinExistence type="inferred from homology"/>
<gene>
    <name evidence="3" type="ORF">HU747_09475</name>
</gene>
<accession>A0ABR6V5R4</accession>
<name>A0ABR6V5R4_9PSED</name>
<dbReference type="GO" id="GO:0004040">
    <property type="term" value="F:amidase activity"/>
    <property type="evidence" value="ECO:0007669"/>
    <property type="project" value="UniProtKB-EC"/>
</dbReference>
<evidence type="ECO:0000313" key="4">
    <source>
        <dbReference type="Proteomes" id="UP000628086"/>
    </source>
</evidence>
<dbReference type="InterPro" id="IPR000120">
    <property type="entry name" value="Amidase"/>
</dbReference>
<reference evidence="3 4" key="1">
    <citation type="journal article" date="2020" name="Microorganisms">
        <title>Reliable Identification of Environmental Pseudomonas Isolates Using the rpoD Gene.</title>
        <authorList>
            <consortium name="The Broad Institute Genome Sequencing Platform"/>
            <person name="Girard L."/>
            <person name="Lood C."/>
            <person name="Rokni-Zadeh H."/>
            <person name="van Noort V."/>
            <person name="Lavigne R."/>
            <person name="De Mot R."/>
        </authorList>
    </citation>
    <scope>NUCLEOTIDE SEQUENCE [LARGE SCALE GENOMIC DNA]</scope>
    <source>
        <strain evidence="3 4">RW7P2</strain>
    </source>
</reference>
<dbReference type="InterPro" id="IPR036928">
    <property type="entry name" value="AS_sf"/>
</dbReference>
<dbReference type="NCBIfam" id="NF004815">
    <property type="entry name" value="PRK06169.1"/>
    <property type="match status" value="1"/>
</dbReference>
<comment type="caution">
    <text evidence="3">The sequence shown here is derived from an EMBL/GenBank/DDBJ whole genome shotgun (WGS) entry which is preliminary data.</text>
</comment>
<dbReference type="EMBL" id="JABWRS010000005">
    <property type="protein sequence ID" value="MBC3475826.1"/>
    <property type="molecule type" value="Genomic_DNA"/>
</dbReference>
<evidence type="ECO:0000259" key="2">
    <source>
        <dbReference type="Pfam" id="PF01425"/>
    </source>
</evidence>
<evidence type="ECO:0000256" key="1">
    <source>
        <dbReference type="ARBA" id="ARBA00009199"/>
    </source>
</evidence>
<keyword evidence="4" id="KW-1185">Reference proteome</keyword>
<organism evidence="3 4">
    <name type="scientific">Pseudomonas taiwanensis</name>
    <dbReference type="NCBI Taxonomy" id="470150"/>
    <lineage>
        <taxon>Bacteria</taxon>
        <taxon>Pseudomonadati</taxon>
        <taxon>Pseudomonadota</taxon>
        <taxon>Gammaproteobacteria</taxon>
        <taxon>Pseudomonadales</taxon>
        <taxon>Pseudomonadaceae</taxon>
        <taxon>Pseudomonas</taxon>
    </lineage>
</organism>
<sequence length="447" mass="47158">MAEAFRRKELSPVEATQAALDRAEEINPKFNAFTFLDADRALAAAHASERRWRSGKPLSPVDGIPTTLKDIVWVEGWRVSYGSHTTSQLPCAADAPAVGLMRNAGSVFIGQTTTPEFGWKAVTDSPRFGVTRNPYDPSLTPGGSSGGAAVAAATGAGVLHLGTDGGGSIRVPAAFTGIVGLKPTFGRVPAYPASVFGTVAHLGPMARSVADAELMLHAMSGRSITDWAQGAGALPALHSGQVELRGQRIAYWRSPPQGHVDLAIQQRLDAVVERLVQQGASVEVVDLPAAEILNIFQRHWFSGAAARLAALPQDAQAFMDPGFISTARQGGDWSAAELVDAQNRRAAFGAAMESLLNDYDVLISPAASILPFAAGMEVPPDGAYKHWTEWAGFSFPINLSQQPALAMPCGTTENGIPIGLQLVMSRGQDARLLALGKTIELLLAASH</sequence>
<dbReference type="Pfam" id="PF01425">
    <property type="entry name" value="Amidase"/>
    <property type="match status" value="1"/>
</dbReference>
<dbReference type="SUPFAM" id="SSF75304">
    <property type="entry name" value="Amidase signature (AS) enzymes"/>
    <property type="match status" value="1"/>
</dbReference>
<dbReference type="Proteomes" id="UP000628086">
    <property type="component" value="Unassembled WGS sequence"/>
</dbReference>
<protein>
    <submittedName>
        <fullName evidence="3">Amidase</fullName>
        <ecNumber evidence="3">3.5.1.4</ecNumber>
    </submittedName>
</protein>
<dbReference type="PANTHER" id="PTHR11895:SF7">
    <property type="entry name" value="GLUTAMYL-TRNA(GLN) AMIDOTRANSFERASE SUBUNIT A, MITOCHONDRIAL"/>
    <property type="match status" value="1"/>
</dbReference>
<keyword evidence="3" id="KW-0378">Hydrolase</keyword>
<dbReference type="InterPro" id="IPR023631">
    <property type="entry name" value="Amidase_dom"/>
</dbReference>
<comment type="similarity">
    <text evidence="1">Belongs to the amidase family.</text>
</comment>
<dbReference type="PANTHER" id="PTHR11895">
    <property type="entry name" value="TRANSAMIDASE"/>
    <property type="match status" value="1"/>
</dbReference>